<evidence type="ECO:0000313" key="4">
    <source>
        <dbReference type="Proteomes" id="UP000067711"/>
    </source>
</evidence>
<reference evidence="3 4" key="1">
    <citation type="submission" date="2015-12" db="EMBL/GenBank/DDBJ databases">
        <title>Diversity of Burkholderia near neighbor genomes.</title>
        <authorList>
            <person name="Sahl J."/>
            <person name="Wagner D."/>
            <person name="Keim P."/>
        </authorList>
    </citation>
    <scope>NUCLEOTIDE SEQUENCE [LARGE SCALE GENOMIC DNA]</scope>
    <source>
        <strain evidence="3 4">BDU8</strain>
    </source>
</reference>
<proteinExistence type="predicted"/>
<dbReference type="Pfam" id="PF18810">
    <property type="entry name" value="PBECR2"/>
    <property type="match status" value="1"/>
</dbReference>
<dbReference type="Pfam" id="PF04233">
    <property type="entry name" value="Phage_Mu_F"/>
    <property type="match status" value="1"/>
</dbReference>
<evidence type="ECO:0000313" key="3">
    <source>
        <dbReference type="EMBL" id="AOJ08664.1"/>
    </source>
</evidence>
<evidence type="ECO:0000259" key="1">
    <source>
        <dbReference type="Pfam" id="PF04233"/>
    </source>
</evidence>
<feature type="domain" description="Phage head morphogenesis" evidence="1">
    <location>
        <begin position="55"/>
        <end position="185"/>
    </location>
</feature>
<dbReference type="InterPro" id="IPR006528">
    <property type="entry name" value="Phage_head_morphogenesis_dom"/>
</dbReference>
<sequence>MAVDLAYAIGLEPEKAIAYFESKGYQIGFRWQDVAAEAHAKAFTVAGVMKVDVLQDIRQALTTSLKKGTTFDEFKRQLSPVLERKGWLGQGVIVDPDTGEIEGKRLTPRRLQTIFQTNMQSAYMAGRYATQLEQVDTHPYWEYVAVLDSRTRPAHRALAGAIYRYDDPFWQTFYPPNGYRCRCRVRTRTRAYVEQNGIPVRDSKGNIVEVEIVDRSGAKQPALAYKDPATGQKLLPDPGFSSNPGAQWMKPFTPPPSDSLPRTFPSGVELPTLPTPTPVPASTMLPAGLPPQQYAQAFLREFGLQLGESKVFKDVTRSAVTISEDLFQAGDGSWKADKDGRGAYMSLLARAIQEPDEVWLRWEESRAQPGAWLLKRRYIKSWLIDGQAGAQYGLSVFELGQDGWAGSTAMMANVERGEEARRRYIEKQRDGFLAYRK</sequence>
<evidence type="ECO:0000259" key="2">
    <source>
        <dbReference type="Pfam" id="PF18810"/>
    </source>
</evidence>
<name>A0A1B4FY86_9BURK</name>
<accession>A0A1B4FY86</accession>
<dbReference type="InterPro" id="IPR041110">
    <property type="entry name" value="PBECR2"/>
</dbReference>
<feature type="domain" description="Phage-Barnase-EndoU-ColicinE5/D-RelE like nuclease 2" evidence="2">
    <location>
        <begin position="297"/>
        <end position="436"/>
    </location>
</feature>
<dbReference type="RefSeq" id="WP_066484120.1">
    <property type="nucleotide sequence ID" value="NZ_CP013389.1"/>
</dbReference>
<organism evidence="3 4">
    <name type="scientific">Burkholderia mayonis</name>
    <dbReference type="NCBI Taxonomy" id="1385591"/>
    <lineage>
        <taxon>Bacteria</taxon>
        <taxon>Pseudomonadati</taxon>
        <taxon>Pseudomonadota</taxon>
        <taxon>Betaproteobacteria</taxon>
        <taxon>Burkholderiales</taxon>
        <taxon>Burkholderiaceae</taxon>
        <taxon>Burkholderia</taxon>
        <taxon>pseudomallei group</taxon>
    </lineage>
</organism>
<dbReference type="AlphaFoldDB" id="A0A1B4FY86"/>
<dbReference type="Proteomes" id="UP000067711">
    <property type="component" value="Chromosome 1"/>
</dbReference>
<protein>
    <submittedName>
        <fullName evidence="3">Phage head morphogenesis protein</fullName>
    </submittedName>
</protein>
<gene>
    <name evidence="3" type="ORF">WS71_14665</name>
</gene>
<dbReference type="NCBIfam" id="TIGR01641">
    <property type="entry name" value="phageSPP1_gp7"/>
    <property type="match status" value="1"/>
</dbReference>
<dbReference type="EMBL" id="CP013389">
    <property type="protein sequence ID" value="AOJ08664.1"/>
    <property type="molecule type" value="Genomic_DNA"/>
</dbReference>